<dbReference type="Proteomes" id="UP000608754">
    <property type="component" value="Unassembled WGS sequence"/>
</dbReference>
<accession>A0A8J7G978</accession>
<dbReference type="Pfam" id="PF18845">
    <property type="entry name" value="baeRF_family3"/>
    <property type="match status" value="1"/>
</dbReference>
<dbReference type="EMBL" id="JADGIK010000006">
    <property type="protein sequence ID" value="MBF0597755.1"/>
    <property type="molecule type" value="Genomic_DNA"/>
</dbReference>
<evidence type="ECO:0000313" key="1">
    <source>
        <dbReference type="EMBL" id="MBF0597755.1"/>
    </source>
</evidence>
<dbReference type="InterPro" id="IPR041289">
    <property type="entry name" value="Bact_RF_family3"/>
</dbReference>
<comment type="caution">
    <text evidence="1">The sequence shown here is derived from an EMBL/GenBank/DDBJ whole genome shotgun (WGS) entry which is preliminary data.</text>
</comment>
<reference evidence="1" key="1">
    <citation type="submission" date="2020-10" db="EMBL/GenBank/DDBJ databases">
        <authorList>
            <person name="Lu T."/>
            <person name="Wang Q."/>
            <person name="Han X."/>
        </authorList>
    </citation>
    <scope>NUCLEOTIDE SEQUENCE</scope>
    <source>
        <strain evidence="1">WQ 117</strain>
    </source>
</reference>
<organism evidence="1 2">
    <name type="scientific">Faecalibacter rhinopitheci</name>
    <dbReference type="NCBI Taxonomy" id="2779678"/>
    <lineage>
        <taxon>Bacteria</taxon>
        <taxon>Pseudomonadati</taxon>
        <taxon>Bacteroidota</taxon>
        <taxon>Flavobacteriia</taxon>
        <taxon>Flavobacteriales</taxon>
        <taxon>Weeksellaceae</taxon>
        <taxon>Faecalibacter</taxon>
    </lineage>
</organism>
<evidence type="ECO:0000313" key="2">
    <source>
        <dbReference type="Proteomes" id="UP000608754"/>
    </source>
</evidence>
<protein>
    <submittedName>
        <fullName evidence="1">Uncharacterized protein</fullName>
    </submittedName>
</protein>
<proteinExistence type="predicted"/>
<name>A0A8J7G978_9FLAO</name>
<keyword evidence="2" id="KW-1185">Reference proteome</keyword>
<sequence>MSIKDQLTKLANEKNNPSITIAFNTHRTSPNNQQDAIQLKNLVKQAEERLLSEYDKREIAEILEKLNQLPDELEINKNLESIHIYLSKDTFEFIRTTWPVSNEGVWIDDTFAIRPLIKAMNRNKEYFVLYLTQKGVHLYQALNDSIVREIENEDFPYTESAYNLTHLFTDTDNQSNKLKEFYNQVDKAIQRANPENTLPCLVVATEENYSLLQQVADIPSMYVGSISTDFNSPTQKNEFMKSAWEFMKNSQHEDRAKAIEEMQEAVGKGQVLTDIQEIYQAAIDGRGELLIVHQDFQQPVRMVDDRTFELVSDATEQGVVDDITSNIAWEVLSKKGRAIFTNQEEIKDLGNIVLKTRY</sequence>
<gene>
    <name evidence="1" type="ORF">IM532_09905</name>
</gene>
<dbReference type="RefSeq" id="WP_194183300.1">
    <property type="nucleotide sequence ID" value="NZ_JADGIK010000006.1"/>
</dbReference>
<dbReference type="AlphaFoldDB" id="A0A8J7G978"/>